<evidence type="ECO:0000313" key="2">
    <source>
        <dbReference type="Proteomes" id="UP000001075"/>
    </source>
</evidence>
<name>G3H1U0_CRIGR</name>
<dbReference type="InParanoid" id="G3H1U0"/>
<dbReference type="AlphaFoldDB" id="G3H1U0"/>
<proteinExistence type="predicted"/>
<dbReference type="EMBL" id="JH000109">
    <property type="protein sequence ID" value="EGW02667.1"/>
    <property type="molecule type" value="Genomic_DNA"/>
</dbReference>
<gene>
    <name evidence="1" type="ORF">I79_004123</name>
</gene>
<evidence type="ECO:0000313" key="1">
    <source>
        <dbReference type="EMBL" id="EGW02667.1"/>
    </source>
</evidence>
<dbReference type="Proteomes" id="UP000001075">
    <property type="component" value="Unassembled WGS sequence"/>
</dbReference>
<sequence>MVQLLRTPATLAEDKGLVLSTHIVKSKFYNSISRERCPLLDSRDTRYAHVHAGKIL</sequence>
<protein>
    <submittedName>
        <fullName evidence="1">Uncharacterized protein</fullName>
    </submittedName>
</protein>
<organism evidence="1 2">
    <name type="scientific">Cricetulus griseus</name>
    <name type="common">Chinese hamster</name>
    <name type="synonym">Cricetulus barabensis griseus</name>
    <dbReference type="NCBI Taxonomy" id="10029"/>
    <lineage>
        <taxon>Eukaryota</taxon>
        <taxon>Metazoa</taxon>
        <taxon>Chordata</taxon>
        <taxon>Craniata</taxon>
        <taxon>Vertebrata</taxon>
        <taxon>Euteleostomi</taxon>
        <taxon>Mammalia</taxon>
        <taxon>Eutheria</taxon>
        <taxon>Euarchontoglires</taxon>
        <taxon>Glires</taxon>
        <taxon>Rodentia</taxon>
        <taxon>Myomorpha</taxon>
        <taxon>Muroidea</taxon>
        <taxon>Cricetidae</taxon>
        <taxon>Cricetinae</taxon>
        <taxon>Cricetulus</taxon>
    </lineage>
</organism>
<accession>G3H1U0</accession>
<reference evidence="2" key="1">
    <citation type="journal article" date="2011" name="Nat. Biotechnol.">
        <title>The genomic sequence of the Chinese hamster ovary (CHO)-K1 cell line.</title>
        <authorList>
            <person name="Xu X."/>
            <person name="Nagarajan H."/>
            <person name="Lewis N.E."/>
            <person name="Pan S."/>
            <person name="Cai Z."/>
            <person name="Liu X."/>
            <person name="Chen W."/>
            <person name="Xie M."/>
            <person name="Wang W."/>
            <person name="Hammond S."/>
            <person name="Andersen M.R."/>
            <person name="Neff N."/>
            <person name="Passarelli B."/>
            <person name="Koh W."/>
            <person name="Fan H.C."/>
            <person name="Wang J."/>
            <person name="Gui Y."/>
            <person name="Lee K.H."/>
            <person name="Betenbaugh M.J."/>
            <person name="Quake S.R."/>
            <person name="Famili I."/>
            <person name="Palsson B.O."/>
            <person name="Wang J."/>
        </authorList>
    </citation>
    <scope>NUCLEOTIDE SEQUENCE [LARGE SCALE GENOMIC DNA]</scope>
    <source>
        <strain evidence="2">CHO K1 cell line</strain>
    </source>
</reference>